<dbReference type="InterPro" id="IPR019734">
    <property type="entry name" value="TPR_rpt"/>
</dbReference>
<dbReference type="FunFam" id="3.30.70.270:FF:000001">
    <property type="entry name" value="Diguanylate cyclase domain protein"/>
    <property type="match status" value="1"/>
</dbReference>
<dbReference type="RefSeq" id="WP_166635923.1">
    <property type="nucleotide sequence ID" value="NZ_SNXI01000025.1"/>
</dbReference>
<evidence type="ECO:0000256" key="3">
    <source>
        <dbReference type="ARBA" id="ARBA00034247"/>
    </source>
</evidence>
<keyword evidence="7" id="KW-1185">Reference proteome</keyword>
<dbReference type="PROSITE" id="PS50887">
    <property type="entry name" value="GGDEF"/>
    <property type="match status" value="1"/>
</dbReference>
<dbReference type="AlphaFoldDB" id="A0A4R6NYE1"/>
<dbReference type="Gene3D" id="1.25.40.10">
    <property type="entry name" value="Tetratricopeptide repeat domain"/>
    <property type="match status" value="2"/>
</dbReference>
<reference evidence="6 7" key="1">
    <citation type="submission" date="2019-03" db="EMBL/GenBank/DDBJ databases">
        <title>Freshwater and sediment microbial communities from various areas in North America, analyzing microbe dynamics in response to fracking.</title>
        <authorList>
            <person name="Lamendella R."/>
        </authorList>
    </citation>
    <scope>NUCLEOTIDE SEQUENCE [LARGE SCALE GENOMIC DNA]</scope>
    <source>
        <strain evidence="6 7">18_TX</strain>
    </source>
</reference>
<comment type="cofactor">
    <cofactor evidence="1">
        <name>Mg(2+)</name>
        <dbReference type="ChEBI" id="CHEBI:18420"/>
    </cofactor>
</comment>
<dbReference type="SUPFAM" id="SSF55073">
    <property type="entry name" value="Nucleotide cyclase"/>
    <property type="match status" value="1"/>
</dbReference>
<evidence type="ECO:0000313" key="6">
    <source>
        <dbReference type="EMBL" id="TDP27871.1"/>
    </source>
</evidence>
<dbReference type="InterPro" id="IPR043128">
    <property type="entry name" value="Rev_trsase/Diguanyl_cyclase"/>
</dbReference>
<dbReference type="SMART" id="SM00267">
    <property type="entry name" value="GGDEF"/>
    <property type="match status" value="1"/>
</dbReference>
<comment type="caution">
    <text evidence="6">The sequence shown here is derived from an EMBL/GenBank/DDBJ whole genome shotgun (WGS) entry which is preliminary data.</text>
</comment>
<dbReference type="InterPro" id="IPR050469">
    <property type="entry name" value="Diguanylate_Cyclase"/>
</dbReference>
<evidence type="ECO:0000313" key="7">
    <source>
        <dbReference type="Proteomes" id="UP000295531"/>
    </source>
</evidence>
<feature type="domain" description="GGDEF" evidence="5">
    <location>
        <begin position="519"/>
        <end position="657"/>
    </location>
</feature>
<dbReference type="InterPro" id="IPR029787">
    <property type="entry name" value="Nucleotide_cyclase"/>
</dbReference>
<dbReference type="Proteomes" id="UP000295531">
    <property type="component" value="Unassembled WGS sequence"/>
</dbReference>
<evidence type="ECO:0000256" key="1">
    <source>
        <dbReference type="ARBA" id="ARBA00001946"/>
    </source>
</evidence>
<dbReference type="EMBL" id="SNXI01000025">
    <property type="protein sequence ID" value="TDP27871.1"/>
    <property type="molecule type" value="Genomic_DNA"/>
</dbReference>
<dbReference type="GO" id="GO:0052621">
    <property type="term" value="F:diguanylate cyclase activity"/>
    <property type="evidence" value="ECO:0007669"/>
    <property type="project" value="UniProtKB-EC"/>
</dbReference>
<keyword evidence="4" id="KW-0812">Transmembrane</keyword>
<dbReference type="SMART" id="SM00028">
    <property type="entry name" value="TPR"/>
    <property type="match status" value="4"/>
</dbReference>
<evidence type="ECO:0000256" key="4">
    <source>
        <dbReference type="SAM" id="Phobius"/>
    </source>
</evidence>
<feature type="transmembrane region" description="Helical" evidence="4">
    <location>
        <begin position="451"/>
        <end position="471"/>
    </location>
</feature>
<comment type="catalytic activity">
    <reaction evidence="3">
        <text>2 GTP = 3',3'-c-di-GMP + 2 diphosphate</text>
        <dbReference type="Rhea" id="RHEA:24898"/>
        <dbReference type="ChEBI" id="CHEBI:33019"/>
        <dbReference type="ChEBI" id="CHEBI:37565"/>
        <dbReference type="ChEBI" id="CHEBI:58805"/>
        <dbReference type="EC" id="2.7.7.65"/>
    </reaction>
</comment>
<keyword evidence="4" id="KW-0472">Membrane</keyword>
<gene>
    <name evidence="6" type="ORF">DEU29_12525</name>
</gene>
<dbReference type="NCBIfam" id="TIGR00254">
    <property type="entry name" value="GGDEF"/>
    <property type="match status" value="1"/>
</dbReference>
<dbReference type="SUPFAM" id="SSF48452">
    <property type="entry name" value="TPR-like"/>
    <property type="match status" value="1"/>
</dbReference>
<accession>A0A4R6NYE1</accession>
<name>A0A4R6NYE1_9GAMM</name>
<evidence type="ECO:0000256" key="2">
    <source>
        <dbReference type="ARBA" id="ARBA00012528"/>
    </source>
</evidence>
<dbReference type="PANTHER" id="PTHR45138">
    <property type="entry name" value="REGULATORY COMPONENTS OF SENSORY TRANSDUCTION SYSTEM"/>
    <property type="match status" value="1"/>
</dbReference>
<proteinExistence type="predicted"/>
<dbReference type="Gene3D" id="3.30.70.270">
    <property type="match status" value="1"/>
</dbReference>
<dbReference type="PANTHER" id="PTHR45138:SF9">
    <property type="entry name" value="DIGUANYLATE CYCLASE DGCM-RELATED"/>
    <property type="match status" value="1"/>
</dbReference>
<dbReference type="EC" id="2.7.7.65" evidence="2"/>
<dbReference type="Pfam" id="PF00990">
    <property type="entry name" value="GGDEF"/>
    <property type="match status" value="1"/>
</dbReference>
<dbReference type="InterPro" id="IPR011990">
    <property type="entry name" value="TPR-like_helical_dom_sf"/>
</dbReference>
<organism evidence="6 7">
    <name type="scientific">Idiomarina aquatica</name>
    <dbReference type="NCBI Taxonomy" id="1327752"/>
    <lineage>
        <taxon>Bacteria</taxon>
        <taxon>Pseudomonadati</taxon>
        <taxon>Pseudomonadota</taxon>
        <taxon>Gammaproteobacteria</taxon>
        <taxon>Alteromonadales</taxon>
        <taxon>Idiomarinaceae</taxon>
        <taxon>Idiomarina</taxon>
    </lineage>
</organism>
<dbReference type="InterPro" id="IPR000160">
    <property type="entry name" value="GGDEF_dom"/>
</dbReference>
<protein>
    <recommendedName>
        <fullName evidence="2">diguanylate cyclase</fullName>
        <ecNumber evidence="2">2.7.7.65</ecNumber>
    </recommendedName>
</protein>
<keyword evidence="4" id="KW-1133">Transmembrane helix</keyword>
<sequence>MTTTMNSRLRQPSFIKYAIGLVCLVILCLSASGYAQKVVDIPPTDADIEAQLDSYLGDDSMSSAETTTFLKNVVEQLTPATPLMSVVRAKAYYASQLFYNEESKRAYSLLDVLKQQVNASGLVDAQAEVLATRMDLLNIEGKRGDAFLLVPELERLLKQTLTPRVRFYGYNLLSSIYVDWRRYEDALKHLLAAQTALNQMDSALNQGRRLYLLTSMAGIQNSLEQWSAAIETVNSAVSEAQQAGHDVLAYDLWFAKYYAQASLGDYENALDSLRNAYLLAKKLELDFQKVIILNNFGDAFMKLGQFEEAEKHLLEAREKAKALEFNEMLSTIDFNLGFIAVKQGDSLGIKQMEQATDEFREDENLSSFELEQLLGELANAYETLGNYRMQAQVLQERLTLRQQISEQSQQQQMAELQAVYKSRDNAQQIALLEQQNALKEQIIANTRQQQVVWTLFGIAAAISLILLLLLYRKSRQANQRLNTANVKLSDQSLRDPLTGLLNRRALQDAMLKRDVNDQYHEGLLLLDIDHFKRINDKYGHATGDAVLTEISRRLQNVCRDSDMLVRWGGEEFLFYVRQVELSSLKRLASRILEAIAKDPIKMGEELIHVTTTIGFSQLPFAGVSEDQVDWERALQIADMALYTGKTQGRNRACGVTALHVDYQQARKALEHDLSEAVEQNWVELTTIKGPNA</sequence>
<evidence type="ECO:0000259" key="5">
    <source>
        <dbReference type="PROSITE" id="PS50887"/>
    </source>
</evidence>
<dbReference type="CDD" id="cd01949">
    <property type="entry name" value="GGDEF"/>
    <property type="match status" value="1"/>
</dbReference>